<comment type="caution">
    <text evidence="1">The sequence shown here is derived from an EMBL/GenBank/DDBJ whole genome shotgun (WGS) entry which is preliminary data.</text>
</comment>
<reference evidence="1" key="1">
    <citation type="submission" date="2022-08" db="EMBL/GenBank/DDBJ databases">
        <authorList>
            <consortium name="DOE Joint Genome Institute"/>
            <person name="Min B."/>
            <person name="Riley R."/>
            <person name="Sierra-Patev S."/>
            <person name="Naranjo-Ortiz M."/>
            <person name="Looney B."/>
            <person name="Konkel Z."/>
            <person name="Slot J.C."/>
            <person name="Sakamoto Y."/>
            <person name="Steenwyk J.L."/>
            <person name="Rokas A."/>
            <person name="Carro J."/>
            <person name="Camarero S."/>
            <person name="Ferreira P."/>
            <person name="Molpeceres G."/>
            <person name="Ruiz-Duenas F.J."/>
            <person name="Serrano A."/>
            <person name="Henrissat B."/>
            <person name="Drula E."/>
            <person name="Hughes K.W."/>
            <person name="Mata J.L."/>
            <person name="Ishikawa N.K."/>
            <person name="Vargas-Isla R."/>
            <person name="Ushijima S."/>
            <person name="Smith C.A."/>
            <person name="Ahrendt S."/>
            <person name="Andreopoulos W."/>
            <person name="He G."/>
            <person name="Labutti K."/>
            <person name="Lipzen A."/>
            <person name="Ng V."/>
            <person name="Sandor L."/>
            <person name="Barry K."/>
            <person name="Martinez A.T."/>
            <person name="Xiao Y."/>
            <person name="Gibbons J.G."/>
            <person name="Terashima K."/>
            <person name="Hibbett D.S."/>
            <person name="Grigoriev I.V."/>
        </authorList>
    </citation>
    <scope>NUCLEOTIDE SEQUENCE</scope>
    <source>
        <strain evidence="1">TFB9207</strain>
    </source>
</reference>
<evidence type="ECO:0000313" key="2">
    <source>
        <dbReference type="Proteomes" id="UP001163846"/>
    </source>
</evidence>
<evidence type="ECO:0008006" key="3">
    <source>
        <dbReference type="Google" id="ProtNLM"/>
    </source>
</evidence>
<sequence length="175" mass="21021">MTLPEHLPTLCAHNSGNYTRVDNVFCSESLAEHIMTCNTIPSKRPVLTDHIPIHTIIDVRVPYADQRLRWNWSQTDWDKFKERTEEELGKKPPPREIRDIAEFHNALKEFDDMFTKLRDELVPKAKPSPYQRRWWNPHLTEMKRQMSNLANKSHRKYHNLEHPVHAEYRRIRQAY</sequence>
<accession>A0AA38U4H0</accession>
<organism evidence="1 2">
    <name type="scientific">Lentinula raphanica</name>
    <dbReference type="NCBI Taxonomy" id="153919"/>
    <lineage>
        <taxon>Eukaryota</taxon>
        <taxon>Fungi</taxon>
        <taxon>Dikarya</taxon>
        <taxon>Basidiomycota</taxon>
        <taxon>Agaricomycotina</taxon>
        <taxon>Agaricomycetes</taxon>
        <taxon>Agaricomycetidae</taxon>
        <taxon>Agaricales</taxon>
        <taxon>Marasmiineae</taxon>
        <taxon>Omphalotaceae</taxon>
        <taxon>Lentinula</taxon>
    </lineage>
</organism>
<name>A0AA38U4H0_9AGAR</name>
<feature type="non-terminal residue" evidence="1">
    <location>
        <position position="175"/>
    </location>
</feature>
<proteinExistence type="predicted"/>
<dbReference type="Proteomes" id="UP001163846">
    <property type="component" value="Unassembled WGS sequence"/>
</dbReference>
<protein>
    <recommendedName>
        <fullName evidence="3">Endonuclease/exonuclease/phosphatase domain-containing protein</fullName>
    </recommendedName>
</protein>
<evidence type="ECO:0000313" key="1">
    <source>
        <dbReference type="EMBL" id="KAJ3832066.1"/>
    </source>
</evidence>
<gene>
    <name evidence="1" type="ORF">F5878DRAFT_515319</name>
</gene>
<dbReference type="InterPro" id="IPR036691">
    <property type="entry name" value="Endo/exonu/phosph_ase_sf"/>
</dbReference>
<keyword evidence="2" id="KW-1185">Reference proteome</keyword>
<dbReference type="SUPFAM" id="SSF56219">
    <property type="entry name" value="DNase I-like"/>
    <property type="match status" value="1"/>
</dbReference>
<dbReference type="AlphaFoldDB" id="A0AA38U4H0"/>
<dbReference type="EMBL" id="MU807095">
    <property type="protein sequence ID" value="KAJ3832066.1"/>
    <property type="molecule type" value="Genomic_DNA"/>
</dbReference>